<accession>A0ABD2NYP5</accession>
<comment type="caution">
    <text evidence="2">The sequence shown here is derived from an EMBL/GenBank/DDBJ whole genome shotgun (WGS) entry which is preliminary data.</text>
</comment>
<organism evidence="2 3">
    <name type="scientific">Cryptolaemus montrouzieri</name>
    <dbReference type="NCBI Taxonomy" id="559131"/>
    <lineage>
        <taxon>Eukaryota</taxon>
        <taxon>Metazoa</taxon>
        <taxon>Ecdysozoa</taxon>
        <taxon>Arthropoda</taxon>
        <taxon>Hexapoda</taxon>
        <taxon>Insecta</taxon>
        <taxon>Pterygota</taxon>
        <taxon>Neoptera</taxon>
        <taxon>Endopterygota</taxon>
        <taxon>Coleoptera</taxon>
        <taxon>Polyphaga</taxon>
        <taxon>Cucujiformia</taxon>
        <taxon>Coccinelloidea</taxon>
        <taxon>Coccinellidae</taxon>
        <taxon>Scymninae</taxon>
        <taxon>Scymnini</taxon>
        <taxon>Cryptolaemus</taxon>
    </lineage>
</organism>
<evidence type="ECO:0000313" key="3">
    <source>
        <dbReference type="Proteomes" id="UP001516400"/>
    </source>
</evidence>
<dbReference type="Proteomes" id="UP001516400">
    <property type="component" value="Unassembled WGS sequence"/>
</dbReference>
<dbReference type="EMBL" id="JABFTP020000165">
    <property type="protein sequence ID" value="KAL3283837.1"/>
    <property type="molecule type" value="Genomic_DNA"/>
</dbReference>
<gene>
    <name evidence="2" type="ORF">HHI36_018007</name>
</gene>
<feature type="region of interest" description="Disordered" evidence="1">
    <location>
        <begin position="140"/>
        <end position="168"/>
    </location>
</feature>
<evidence type="ECO:0000256" key="1">
    <source>
        <dbReference type="SAM" id="MobiDB-lite"/>
    </source>
</evidence>
<keyword evidence="3" id="KW-1185">Reference proteome</keyword>
<evidence type="ECO:0000313" key="2">
    <source>
        <dbReference type="EMBL" id="KAL3283837.1"/>
    </source>
</evidence>
<reference evidence="2 3" key="1">
    <citation type="journal article" date="2021" name="BMC Biol.">
        <title>Horizontally acquired antibacterial genes associated with adaptive radiation of ladybird beetles.</title>
        <authorList>
            <person name="Li H.S."/>
            <person name="Tang X.F."/>
            <person name="Huang Y.H."/>
            <person name="Xu Z.Y."/>
            <person name="Chen M.L."/>
            <person name="Du X.Y."/>
            <person name="Qiu B.Y."/>
            <person name="Chen P.T."/>
            <person name="Zhang W."/>
            <person name="Slipinski A."/>
            <person name="Escalona H.E."/>
            <person name="Waterhouse R.M."/>
            <person name="Zwick A."/>
            <person name="Pang H."/>
        </authorList>
    </citation>
    <scope>NUCLEOTIDE SEQUENCE [LARGE SCALE GENOMIC DNA]</scope>
    <source>
        <strain evidence="2">SYSU2018</strain>
    </source>
</reference>
<feature type="compositionally biased region" description="Basic and acidic residues" evidence="1">
    <location>
        <begin position="147"/>
        <end position="168"/>
    </location>
</feature>
<dbReference type="AlphaFoldDB" id="A0ABD2NYP5"/>
<proteinExistence type="predicted"/>
<protein>
    <submittedName>
        <fullName evidence="2">Uncharacterized protein</fullName>
    </submittedName>
</protein>
<name>A0ABD2NYP5_9CUCU</name>
<sequence length="180" mass="20038">MQSNETPTCNIRKNSAVKDFAGILTKNSIGESLKSLVGVDVVVTDIADIHPLGKNTNCPIKIEFLFYSTKKEILSRGSKLKGTNVVISYDPSHQQKKDDGILRKHMKNARTSGKQVYIEGNRLVVENKEYTIKDLEEGEIESGEGNLEEKTSNTRYTKEAEGSKGKTEGKHQYFVTVLSL</sequence>